<evidence type="ECO:0000256" key="1">
    <source>
        <dbReference type="ARBA" id="ARBA00004141"/>
    </source>
</evidence>
<feature type="transmembrane region" description="Helical" evidence="12">
    <location>
        <begin position="28"/>
        <end position="45"/>
    </location>
</feature>
<dbReference type="KEGG" id="nin:NADRNF5_1107"/>
<gene>
    <name evidence="14" type="ORF">NADRNF5_1107</name>
</gene>
<feature type="transmembrane region" description="Helical" evidence="12">
    <location>
        <begin position="221"/>
        <end position="246"/>
    </location>
</feature>
<name>A0A0D5C341_9ARCH</name>
<dbReference type="Pfam" id="PF00520">
    <property type="entry name" value="Ion_trans"/>
    <property type="match status" value="1"/>
</dbReference>
<dbReference type="Gene3D" id="1.20.120.350">
    <property type="entry name" value="Voltage-gated potassium channels. Chain C"/>
    <property type="match status" value="1"/>
</dbReference>
<keyword evidence="6" id="KW-0851">Voltage-gated channel</keyword>
<reference evidence="14 15" key="2">
    <citation type="journal article" date="2016" name="ISME J.">
        <title>Physiological and genomic characterization of two novel marine thaumarchaeal strains indicates niche differentiation.</title>
        <authorList>
            <person name="Bayer B."/>
            <person name="Vojvoda J."/>
            <person name="Offre P."/>
            <person name="Alves R.J."/>
            <person name="Elisabeth N.H."/>
            <person name="Garcia J.A."/>
            <person name="Volland J.M."/>
            <person name="Srivastava A."/>
            <person name="Schleper C."/>
            <person name="Herndl G.J."/>
        </authorList>
    </citation>
    <scope>NUCLEOTIDE SEQUENCE [LARGE SCALE GENOMIC DNA]</scope>
    <source>
        <strain evidence="14 15">NF5</strain>
    </source>
</reference>
<evidence type="ECO:0000313" key="15">
    <source>
        <dbReference type="Proteomes" id="UP000032408"/>
    </source>
</evidence>
<dbReference type="InterPro" id="IPR027359">
    <property type="entry name" value="Volt_channel_dom_sf"/>
</dbReference>
<evidence type="ECO:0000256" key="3">
    <source>
        <dbReference type="ARBA" id="ARBA00022538"/>
    </source>
</evidence>
<protein>
    <submittedName>
        <fullName evidence="14">Ion transport protein</fullName>
    </submittedName>
</protein>
<dbReference type="RefSeq" id="WP_425338992.1">
    <property type="nucleotide sequence ID" value="NZ_CP011070.1"/>
</dbReference>
<dbReference type="SUPFAM" id="SSF81324">
    <property type="entry name" value="Voltage-gated potassium channels"/>
    <property type="match status" value="1"/>
</dbReference>
<keyword evidence="10 12" id="KW-0472">Membrane</keyword>
<dbReference type="AlphaFoldDB" id="A0A0D5C341"/>
<keyword evidence="8 12" id="KW-1133">Transmembrane helix</keyword>
<accession>A0A0D5C341</accession>
<keyword evidence="9" id="KW-0406">Ion transport</keyword>
<dbReference type="GO" id="GO:0008076">
    <property type="term" value="C:voltage-gated potassium channel complex"/>
    <property type="evidence" value="ECO:0007669"/>
    <property type="project" value="InterPro"/>
</dbReference>
<dbReference type="InterPro" id="IPR005821">
    <property type="entry name" value="Ion_trans_dom"/>
</dbReference>
<dbReference type="STRING" id="1580092.NADRNF5_1107"/>
<sequence length="270" mass="30420">MSHVTNKTIQRVYEILEGTTNDKITKSFQIFIITLIAVNVLVVIVETEESVLDEYGYLFTPFEVFSVIVFTVEYVGRILVYKLNPKYNNSKFGLARLLVSPMMLVDLAAILPFFLPFVVTDTRFIRIIRLLRLFRLFKLSRYSEPMQTLGIVFKSKAGDLAVAFFILFIVLIFASSLMYHAEHEAQPEVFSSIPASMWWGIVTLTTIGYGDVYPVTVPGKLIAAGVAVIGIAVYAIPTGIMASAFTEELRHKREQKNNTCPHCGKDISEK</sequence>
<dbReference type="GeneID" id="24820315"/>
<keyword evidence="5" id="KW-0631">Potassium channel</keyword>
<evidence type="ECO:0000256" key="11">
    <source>
        <dbReference type="ARBA" id="ARBA00023303"/>
    </source>
</evidence>
<dbReference type="Gene3D" id="1.20.5.110">
    <property type="match status" value="1"/>
</dbReference>
<keyword evidence="2" id="KW-0813">Transport</keyword>
<organism evidence="14 15">
    <name type="scientific">Nitrosopumilus adriaticus</name>
    <dbReference type="NCBI Taxonomy" id="1580092"/>
    <lineage>
        <taxon>Archaea</taxon>
        <taxon>Nitrososphaerota</taxon>
        <taxon>Nitrososphaeria</taxon>
        <taxon>Nitrosopumilales</taxon>
        <taxon>Nitrosopumilaceae</taxon>
        <taxon>Nitrosopumilus</taxon>
    </lineage>
</organism>
<evidence type="ECO:0000256" key="7">
    <source>
        <dbReference type="ARBA" id="ARBA00022958"/>
    </source>
</evidence>
<keyword evidence="4 12" id="KW-0812">Transmembrane</keyword>
<keyword evidence="3" id="KW-0633">Potassium transport</keyword>
<evidence type="ECO:0000256" key="2">
    <source>
        <dbReference type="ARBA" id="ARBA00022448"/>
    </source>
</evidence>
<comment type="subcellular location">
    <subcellularLocation>
        <location evidence="1">Membrane</location>
        <topology evidence="1">Multi-pass membrane protein</topology>
    </subcellularLocation>
</comment>
<feature type="transmembrane region" description="Helical" evidence="12">
    <location>
        <begin position="160"/>
        <end position="177"/>
    </location>
</feature>
<dbReference type="EMBL" id="CP011070">
    <property type="protein sequence ID" value="AJW70797.1"/>
    <property type="molecule type" value="Genomic_DNA"/>
</dbReference>
<dbReference type="PANTHER" id="PTHR11537">
    <property type="entry name" value="VOLTAGE-GATED POTASSIUM CHANNEL"/>
    <property type="match status" value="1"/>
</dbReference>
<dbReference type="GO" id="GO:0001508">
    <property type="term" value="P:action potential"/>
    <property type="evidence" value="ECO:0007669"/>
    <property type="project" value="TreeGrafter"/>
</dbReference>
<evidence type="ECO:0000256" key="10">
    <source>
        <dbReference type="ARBA" id="ARBA00023136"/>
    </source>
</evidence>
<keyword evidence="15" id="KW-1185">Reference proteome</keyword>
<evidence type="ECO:0000256" key="9">
    <source>
        <dbReference type="ARBA" id="ARBA00023065"/>
    </source>
</evidence>
<dbReference type="InterPro" id="IPR028325">
    <property type="entry name" value="VG_K_chnl"/>
</dbReference>
<evidence type="ECO:0000259" key="13">
    <source>
        <dbReference type="Pfam" id="PF00520"/>
    </source>
</evidence>
<evidence type="ECO:0000256" key="4">
    <source>
        <dbReference type="ARBA" id="ARBA00022692"/>
    </source>
</evidence>
<dbReference type="Proteomes" id="UP000032408">
    <property type="component" value="Chromosome"/>
</dbReference>
<evidence type="ECO:0000256" key="8">
    <source>
        <dbReference type="ARBA" id="ARBA00022989"/>
    </source>
</evidence>
<keyword evidence="11" id="KW-0407">Ion channel</keyword>
<feature type="transmembrane region" description="Helical" evidence="12">
    <location>
        <begin position="97"/>
        <end position="119"/>
    </location>
</feature>
<reference evidence="15" key="1">
    <citation type="submission" date="2015-03" db="EMBL/GenBank/DDBJ databases">
        <title>Characterization of two novel Thaumarchaeota isolated from the Northern Adriatic Sea.</title>
        <authorList>
            <person name="Bayer B."/>
            <person name="Vojvoda J."/>
            <person name="Offre P."/>
            <person name="Srivastava A."/>
            <person name="Elisabeth N."/>
            <person name="Garcia J.A.L."/>
            <person name="Schleper C."/>
            <person name="Herndl G.J."/>
        </authorList>
    </citation>
    <scope>NUCLEOTIDE SEQUENCE [LARGE SCALE GENOMIC DNA]</scope>
    <source>
        <strain evidence="15">NF5</strain>
    </source>
</reference>
<dbReference type="GO" id="GO:0005249">
    <property type="term" value="F:voltage-gated potassium channel activity"/>
    <property type="evidence" value="ECO:0007669"/>
    <property type="project" value="InterPro"/>
</dbReference>
<dbReference type="Gene3D" id="1.10.287.70">
    <property type="match status" value="1"/>
</dbReference>
<dbReference type="FunFam" id="1.10.287.70:FF:000028">
    <property type="entry name" value="potassium voltage-gated channel subfamily D member 3"/>
    <property type="match status" value="1"/>
</dbReference>
<evidence type="ECO:0000256" key="6">
    <source>
        <dbReference type="ARBA" id="ARBA00022882"/>
    </source>
</evidence>
<feature type="transmembrane region" description="Helical" evidence="12">
    <location>
        <begin position="189"/>
        <end position="209"/>
    </location>
</feature>
<dbReference type="HOGENOM" id="CLU_011722_1_1_2"/>
<proteinExistence type="predicted"/>
<evidence type="ECO:0000256" key="5">
    <source>
        <dbReference type="ARBA" id="ARBA00022826"/>
    </source>
</evidence>
<evidence type="ECO:0000256" key="12">
    <source>
        <dbReference type="SAM" id="Phobius"/>
    </source>
</evidence>
<keyword evidence="7" id="KW-0630">Potassium</keyword>
<feature type="transmembrane region" description="Helical" evidence="12">
    <location>
        <begin position="57"/>
        <end position="76"/>
    </location>
</feature>
<feature type="domain" description="Ion transport" evidence="13">
    <location>
        <begin position="26"/>
        <end position="250"/>
    </location>
</feature>
<evidence type="ECO:0000313" key="14">
    <source>
        <dbReference type="EMBL" id="AJW70797.1"/>
    </source>
</evidence>
<dbReference type="PRINTS" id="PR00169">
    <property type="entry name" value="KCHANNEL"/>
</dbReference>
<dbReference type="PANTHER" id="PTHR11537:SF254">
    <property type="entry name" value="POTASSIUM VOLTAGE-GATED CHANNEL PROTEIN SHAB"/>
    <property type="match status" value="1"/>
</dbReference>